<keyword evidence="1" id="KW-0472">Membrane</keyword>
<sequence length="64" mass="7249">MNILPTGIIPGSLYSQAHGFSNLYLILLASIFISTILYYTVEVFFVRFARMMLKTIMIKNTSAI</sequence>
<keyword evidence="1" id="KW-0812">Transmembrane</keyword>
<protein>
    <submittedName>
        <fullName evidence="2">Uncharacterized protein</fullName>
    </submittedName>
</protein>
<feature type="transmembrane region" description="Helical" evidence="1">
    <location>
        <begin position="23"/>
        <end position="49"/>
    </location>
</feature>
<organism evidence="2">
    <name type="scientific">bioreactor metagenome</name>
    <dbReference type="NCBI Taxonomy" id="1076179"/>
    <lineage>
        <taxon>unclassified sequences</taxon>
        <taxon>metagenomes</taxon>
        <taxon>ecological metagenomes</taxon>
    </lineage>
</organism>
<keyword evidence="1" id="KW-1133">Transmembrane helix</keyword>
<reference evidence="2" key="1">
    <citation type="submission" date="2019-08" db="EMBL/GenBank/DDBJ databases">
        <authorList>
            <person name="Kucharzyk K."/>
            <person name="Murdoch R.W."/>
            <person name="Higgins S."/>
            <person name="Loffler F."/>
        </authorList>
    </citation>
    <scope>NUCLEOTIDE SEQUENCE</scope>
</reference>
<gene>
    <name evidence="2" type="ORF">SDC9_194492</name>
</gene>
<evidence type="ECO:0000313" key="2">
    <source>
        <dbReference type="EMBL" id="MPN46893.1"/>
    </source>
</evidence>
<name>A0A645IHS2_9ZZZZ</name>
<proteinExistence type="predicted"/>
<dbReference type="AlphaFoldDB" id="A0A645IHS2"/>
<comment type="caution">
    <text evidence="2">The sequence shown here is derived from an EMBL/GenBank/DDBJ whole genome shotgun (WGS) entry which is preliminary data.</text>
</comment>
<accession>A0A645IHS2</accession>
<evidence type="ECO:0000256" key="1">
    <source>
        <dbReference type="SAM" id="Phobius"/>
    </source>
</evidence>
<dbReference type="EMBL" id="VSSQ01107934">
    <property type="protein sequence ID" value="MPN46893.1"/>
    <property type="molecule type" value="Genomic_DNA"/>
</dbReference>